<sequence>MLLPQFNCLPLETFKVKEFYEFILIDTNLIEIHRHNDSIGHGRMFSIAKTIKFLQLKTGIKSFINPRPLLDILPLKYIHIMIIWMPGTIIFILDLINTHGFFGSKRLICVNWWSKFDVSLVKKEKINEWIRMSQWKIGAEIQMKRHFYS</sequence>
<keyword evidence="1" id="KW-0812">Transmembrane</keyword>
<reference evidence="2" key="1">
    <citation type="submission" date="2018-05" db="EMBL/GenBank/DDBJ databases">
        <title>Draft genome of Mucuna pruriens seed.</title>
        <authorList>
            <person name="Nnadi N.E."/>
            <person name="Vos R."/>
            <person name="Hasami M.H."/>
            <person name="Devisetty U.K."/>
            <person name="Aguiy J.C."/>
        </authorList>
    </citation>
    <scope>NUCLEOTIDE SEQUENCE [LARGE SCALE GENOMIC DNA]</scope>
    <source>
        <strain evidence="2">JCA_2017</strain>
    </source>
</reference>
<accession>A0A371GNM9</accession>
<name>A0A371GNM9_MUCPR</name>
<organism evidence="2 3">
    <name type="scientific">Mucuna pruriens</name>
    <name type="common">Velvet bean</name>
    <name type="synonym">Dolichos pruriens</name>
    <dbReference type="NCBI Taxonomy" id="157652"/>
    <lineage>
        <taxon>Eukaryota</taxon>
        <taxon>Viridiplantae</taxon>
        <taxon>Streptophyta</taxon>
        <taxon>Embryophyta</taxon>
        <taxon>Tracheophyta</taxon>
        <taxon>Spermatophyta</taxon>
        <taxon>Magnoliopsida</taxon>
        <taxon>eudicotyledons</taxon>
        <taxon>Gunneridae</taxon>
        <taxon>Pentapetalae</taxon>
        <taxon>rosids</taxon>
        <taxon>fabids</taxon>
        <taxon>Fabales</taxon>
        <taxon>Fabaceae</taxon>
        <taxon>Papilionoideae</taxon>
        <taxon>50 kb inversion clade</taxon>
        <taxon>NPAAA clade</taxon>
        <taxon>indigoferoid/millettioid clade</taxon>
        <taxon>Phaseoleae</taxon>
        <taxon>Mucuna</taxon>
    </lineage>
</organism>
<evidence type="ECO:0000313" key="2">
    <source>
        <dbReference type="EMBL" id="RDX92090.1"/>
    </source>
</evidence>
<comment type="caution">
    <text evidence="2">The sequence shown here is derived from an EMBL/GenBank/DDBJ whole genome shotgun (WGS) entry which is preliminary data.</text>
</comment>
<evidence type="ECO:0000256" key="1">
    <source>
        <dbReference type="SAM" id="Phobius"/>
    </source>
</evidence>
<dbReference type="EMBL" id="QJKJ01004954">
    <property type="protein sequence ID" value="RDX92090.1"/>
    <property type="molecule type" value="Genomic_DNA"/>
</dbReference>
<proteinExistence type="predicted"/>
<gene>
    <name evidence="2" type="ORF">CR513_25843</name>
</gene>
<keyword evidence="1" id="KW-0472">Membrane</keyword>
<feature type="transmembrane region" description="Helical" evidence="1">
    <location>
        <begin position="77"/>
        <end position="96"/>
    </location>
</feature>
<protein>
    <submittedName>
        <fullName evidence="2">Uncharacterized protein</fullName>
    </submittedName>
</protein>
<dbReference type="Proteomes" id="UP000257109">
    <property type="component" value="Unassembled WGS sequence"/>
</dbReference>
<feature type="non-terminal residue" evidence="2">
    <location>
        <position position="1"/>
    </location>
</feature>
<keyword evidence="1" id="KW-1133">Transmembrane helix</keyword>
<keyword evidence="3" id="KW-1185">Reference proteome</keyword>
<dbReference type="AlphaFoldDB" id="A0A371GNM9"/>
<evidence type="ECO:0000313" key="3">
    <source>
        <dbReference type="Proteomes" id="UP000257109"/>
    </source>
</evidence>